<gene>
    <name evidence="1" type="ORF">AE618_08195</name>
</gene>
<dbReference type="RefSeq" id="WP_197280718.1">
    <property type="nucleotide sequence ID" value="NZ_LGSZ01000028.1"/>
</dbReference>
<dbReference type="EMBL" id="LGSZ01000028">
    <property type="protein sequence ID" value="KPH81696.1"/>
    <property type="molecule type" value="Genomic_DNA"/>
</dbReference>
<evidence type="ECO:0000313" key="2">
    <source>
        <dbReference type="Proteomes" id="UP000037822"/>
    </source>
</evidence>
<proteinExistence type="predicted"/>
<name>A0A0N1N1R5_9HYPH</name>
<evidence type="ECO:0000313" key="1">
    <source>
        <dbReference type="EMBL" id="KPH81696.1"/>
    </source>
</evidence>
<reference evidence="1 2" key="1">
    <citation type="submission" date="2015-07" db="EMBL/GenBank/DDBJ databases">
        <title>Whole genome sequencing of Bosea vaviloviae isolated from cave pool.</title>
        <authorList>
            <person name="Tan N.E.H."/>
            <person name="Lee Y.P."/>
            <person name="Gan H.M."/>
            <person name="Barton H."/>
            <person name="Savka M.A."/>
        </authorList>
    </citation>
    <scope>NUCLEOTIDE SEQUENCE [LARGE SCALE GENOMIC DNA]</scope>
    <source>
        <strain evidence="1 2">SD260</strain>
    </source>
</reference>
<dbReference type="Proteomes" id="UP000037822">
    <property type="component" value="Unassembled WGS sequence"/>
</dbReference>
<accession>A0A0N1N1R5</accession>
<protein>
    <submittedName>
        <fullName evidence="1">Uncharacterized protein</fullName>
    </submittedName>
</protein>
<comment type="caution">
    <text evidence="1">The sequence shown here is derived from an EMBL/GenBank/DDBJ whole genome shotgun (WGS) entry which is preliminary data.</text>
</comment>
<organism evidence="1 2">
    <name type="scientific">Bosea vaviloviae</name>
    <dbReference type="NCBI Taxonomy" id="1526658"/>
    <lineage>
        <taxon>Bacteria</taxon>
        <taxon>Pseudomonadati</taxon>
        <taxon>Pseudomonadota</taxon>
        <taxon>Alphaproteobacteria</taxon>
        <taxon>Hyphomicrobiales</taxon>
        <taxon>Boseaceae</taxon>
        <taxon>Bosea</taxon>
    </lineage>
</organism>
<sequence>MITDIFARRYSNVQIRNQYFEEDRRFMNQAAVMMMDPLWLGQSSDTASERSEEYLKIVHDKMALEVGRDYLSDRFWWQKTKWNGNENTIAHTFNYSNICKNYLIKMPPDLSQGDAWVKERLSLVEIGFQLRWQQIKSANADLPAAIAKAKSNDEFHRLARSLKIPGLQVDGIIAHNARINAAFQELVKDLNERLRLARYKLNFHNGLLQLSDDELIGTFVEKPFWELVNDPRWKNVDIQIKESIDRRDKGDRTAAFHAVSAVESCIKIISDVKGWTKGTEKGAANYVDNLMSKANGRFIDVWEGELLTKMFSDVRNPFAHGPGQAEMPTLTPQQTNWAIETAMIWCKSLIRRM</sequence>
<keyword evidence="2" id="KW-1185">Reference proteome</keyword>
<dbReference type="AlphaFoldDB" id="A0A0N1N1R5"/>
<dbReference type="PATRIC" id="fig|1526658.3.peg.2319"/>